<evidence type="ECO:0000313" key="2">
    <source>
        <dbReference type="Proteomes" id="UP000805649"/>
    </source>
</evidence>
<keyword evidence="2" id="KW-1185">Reference proteome</keyword>
<proteinExistence type="predicted"/>
<reference evidence="1 2" key="1">
    <citation type="journal article" date="2020" name="Phytopathology">
        <title>Genome Sequence Resources of Colletotrichum truncatum, C. plurivorum, C. musicola, and C. sojae: Four Species Pathogenic to Soybean (Glycine max).</title>
        <authorList>
            <person name="Rogerio F."/>
            <person name="Boufleur T.R."/>
            <person name="Ciampi-Guillardi M."/>
            <person name="Sukno S.A."/>
            <person name="Thon M.R."/>
            <person name="Massola Junior N.S."/>
            <person name="Baroncelli R."/>
        </authorList>
    </citation>
    <scope>NUCLEOTIDE SEQUENCE [LARGE SCALE GENOMIC DNA]</scope>
    <source>
        <strain evidence="1 2">CMES1059</strain>
    </source>
</reference>
<organism evidence="1 2">
    <name type="scientific">Colletotrichum truncatum</name>
    <name type="common">Anthracnose fungus</name>
    <name type="synonym">Colletotrichum capsici</name>
    <dbReference type="NCBI Taxonomy" id="5467"/>
    <lineage>
        <taxon>Eukaryota</taxon>
        <taxon>Fungi</taxon>
        <taxon>Dikarya</taxon>
        <taxon>Ascomycota</taxon>
        <taxon>Pezizomycotina</taxon>
        <taxon>Sordariomycetes</taxon>
        <taxon>Hypocreomycetidae</taxon>
        <taxon>Glomerellales</taxon>
        <taxon>Glomerellaceae</taxon>
        <taxon>Colletotrichum</taxon>
        <taxon>Colletotrichum truncatum species complex</taxon>
    </lineage>
</organism>
<gene>
    <name evidence="1" type="ORF">CTRU02_201011</name>
</gene>
<comment type="caution">
    <text evidence="1">The sequence shown here is derived from an EMBL/GenBank/DDBJ whole genome shotgun (WGS) entry which is preliminary data.</text>
</comment>
<protein>
    <submittedName>
        <fullName evidence="1">Uncharacterized protein</fullName>
    </submittedName>
</protein>
<name>A0ACC3ZGJ5_COLTU</name>
<dbReference type="Proteomes" id="UP000805649">
    <property type="component" value="Unassembled WGS sequence"/>
</dbReference>
<dbReference type="EMBL" id="VUJX02000001">
    <property type="protein sequence ID" value="KAL0943125.1"/>
    <property type="molecule type" value="Genomic_DNA"/>
</dbReference>
<evidence type="ECO:0000313" key="1">
    <source>
        <dbReference type="EMBL" id="KAL0943125.1"/>
    </source>
</evidence>
<sequence>MLEEVHIVLAKKTRGRSREEVIEALQSLSSYSNKIGHAINSQRDAPRDNAVPGPFNHIGFIATRGATAGCDANPVTVTANQEPRLVYLDKDTRIKLCSLFFDRFINNATDNIIELVSTSAYSHAQQPAPQDIYNTSDGIPDVIRNIARAFIEIFTINRQSTSVAFLGNLRSIKLHRLFKDIESIITSLSENKVKEYVNSNFSPREEGQNNKTAIITMLAKDLHRSFSDIETLVNHAGFAHALYTAWGRGALMFLPSTKIILYNNIYCNSALLDVMRLLSAIEGTEIFAKLAKRMEEDIIKPFMSCRLMGFRATKRASGSVEELIEKVKHLDPETESGEDFDIQVTDMLQEENLGYQESLRCAIARAQQTPIIISDDETSEGESSAAEQDSEAAAPEGNNNNAGANTARPAIVTRQGRLSFDSSVTVECYRILTRAEVAERNVSNSN</sequence>
<accession>A0ACC3ZGJ5</accession>